<dbReference type="PROSITE" id="PS51222">
    <property type="entry name" value="DCD"/>
    <property type="match status" value="1"/>
</dbReference>
<reference evidence="2" key="1">
    <citation type="submission" date="2018-05" db="EMBL/GenBank/DDBJ databases">
        <authorList>
            <person name="Lanie J.A."/>
            <person name="Ng W.-L."/>
            <person name="Kazmierczak K.M."/>
            <person name="Andrzejewski T.M."/>
            <person name="Davidsen T.M."/>
            <person name="Wayne K.J."/>
            <person name="Tettelin H."/>
            <person name="Glass J.I."/>
            <person name="Rusch D."/>
            <person name="Podicherti R."/>
            <person name="Tsui H.-C.T."/>
            <person name="Winkler M.E."/>
        </authorList>
    </citation>
    <scope>NUCLEOTIDE SEQUENCE</scope>
</reference>
<dbReference type="Pfam" id="PF04101">
    <property type="entry name" value="Glyco_tran_28_C"/>
    <property type="match status" value="1"/>
</dbReference>
<feature type="non-terminal residue" evidence="2">
    <location>
        <position position="1"/>
    </location>
</feature>
<dbReference type="EMBL" id="UINC01082238">
    <property type="protein sequence ID" value="SVC26817.1"/>
    <property type="molecule type" value="Genomic_DNA"/>
</dbReference>
<dbReference type="Gene3D" id="3.40.50.2000">
    <property type="entry name" value="Glycogen Phosphorylase B"/>
    <property type="match status" value="1"/>
</dbReference>
<name>A0A382KVL5_9ZZZZ</name>
<dbReference type="AlphaFoldDB" id="A0A382KVL5"/>
<evidence type="ECO:0000313" key="2">
    <source>
        <dbReference type="EMBL" id="SVC26817.1"/>
    </source>
</evidence>
<accession>A0A382KVL5</accession>
<dbReference type="InterPro" id="IPR007235">
    <property type="entry name" value="Glyco_trans_28_C"/>
</dbReference>
<dbReference type="CDD" id="cd03785">
    <property type="entry name" value="GT28_MurG"/>
    <property type="match status" value="1"/>
</dbReference>
<evidence type="ECO:0000259" key="1">
    <source>
        <dbReference type="PROSITE" id="PS51222"/>
    </source>
</evidence>
<gene>
    <name evidence="2" type="ORF">METZ01_LOCUS279671</name>
</gene>
<dbReference type="PANTHER" id="PTHR21015">
    <property type="entry name" value="UDP-N-ACETYLGLUCOSAMINE--N-ACETYLMURAMYL-(PENTAPEPTIDE) PYROPHOSPHORYL-UNDECAPRENOL N-ACETYLGLUCOSAMINE TRANSFERASE 1"/>
    <property type="match status" value="1"/>
</dbReference>
<dbReference type="GO" id="GO:0016758">
    <property type="term" value="F:hexosyltransferase activity"/>
    <property type="evidence" value="ECO:0007669"/>
    <property type="project" value="InterPro"/>
</dbReference>
<proteinExistence type="predicted"/>
<protein>
    <recommendedName>
        <fullName evidence="1">DCD domain-containing protein</fullName>
    </recommendedName>
</protein>
<organism evidence="2">
    <name type="scientific">marine metagenome</name>
    <dbReference type="NCBI Taxonomy" id="408172"/>
    <lineage>
        <taxon>unclassified sequences</taxon>
        <taxon>metagenomes</taxon>
        <taxon>ecological metagenomes</taxon>
    </lineage>
</organism>
<dbReference type="SUPFAM" id="SSF53756">
    <property type="entry name" value="UDP-Glycosyltransferase/glycogen phosphorylase"/>
    <property type="match status" value="1"/>
</dbReference>
<dbReference type="PANTHER" id="PTHR21015:SF22">
    <property type="entry name" value="GLYCOSYLTRANSFERASE"/>
    <property type="match status" value="1"/>
</dbReference>
<sequence length="112" mass="11627">GAADLVISRSGASSLAEFAASKVPAILVPLPTATDNHQRANAREAVKCGGAIMLEEAKTSSDTFAAHLVGLISDKGMLMKMAKAMKSLDRPDAATLIASRIFRACEKGAIDN</sequence>
<feature type="domain" description="DCD" evidence="1">
    <location>
        <begin position="46"/>
        <end position="112"/>
    </location>
</feature>
<dbReference type="InterPro" id="IPR013989">
    <property type="entry name" value="Dev_and_cell_death_domain"/>
</dbReference>